<sequence>MTNLERWIIDQGLRGSDIGSLLSGFSERLVAHGIPLARSYLAMPTVNPNFRVHTHAWTPATGTKVEVVSHERNDGALEVSPIGYMLRNGMTSCHWRLDGPDANAYSVFEDVRRLGGKDYLARLITFEQPTAPALRGFAVAFSCGRDGGLRPDEIATIDALMPALGLAAYRMTLFDLTVAMLDTYVGLSAGRRVLNGEIQRGLGATVTAALLFADLRGFTTLADTAGASIIGRLDRHLEAMAEPVVEHGGEVLKFLGDGLLAVFPINHESSQGEASAAAVRAAREALARNEAVNRSLSGEPSLSLDIALHCGDVFYGNIGAANRLDFTVIGPAVNEASRMEAMCGPLGCSVVMSQTIADSSPSPVRSLGRHTLRGLSEPRELFTLAE</sequence>
<accession>A0A512BUK9</accession>
<feature type="domain" description="Guanylate cyclase" evidence="1">
    <location>
        <begin position="209"/>
        <end position="340"/>
    </location>
</feature>
<dbReference type="PROSITE" id="PS50125">
    <property type="entry name" value="GUANYLATE_CYCLASE_2"/>
    <property type="match status" value="1"/>
</dbReference>
<name>A0A512BUK9_9HYPH</name>
<dbReference type="InterPro" id="IPR050697">
    <property type="entry name" value="Adenylyl/Guanylyl_Cyclase_3/4"/>
</dbReference>
<dbReference type="GO" id="GO:0006171">
    <property type="term" value="P:cAMP biosynthetic process"/>
    <property type="evidence" value="ECO:0007669"/>
    <property type="project" value="TreeGrafter"/>
</dbReference>
<dbReference type="GO" id="GO:0035556">
    <property type="term" value="P:intracellular signal transduction"/>
    <property type="evidence" value="ECO:0007669"/>
    <property type="project" value="InterPro"/>
</dbReference>
<protein>
    <submittedName>
        <fullName evidence="2">Adenylate cyclase</fullName>
    </submittedName>
</protein>
<comment type="caution">
    <text evidence="2">The sequence shown here is derived from an EMBL/GenBank/DDBJ whole genome shotgun (WGS) entry which is preliminary data.</text>
</comment>
<dbReference type="OrthoDB" id="4565346at2"/>
<organism evidence="2 3">
    <name type="scientific">Microvirga aerophila</name>
    <dbReference type="NCBI Taxonomy" id="670291"/>
    <lineage>
        <taxon>Bacteria</taxon>
        <taxon>Pseudomonadati</taxon>
        <taxon>Pseudomonadota</taxon>
        <taxon>Alphaproteobacteria</taxon>
        <taxon>Hyphomicrobiales</taxon>
        <taxon>Methylobacteriaceae</taxon>
        <taxon>Microvirga</taxon>
    </lineage>
</organism>
<dbReference type="SMART" id="SM00044">
    <property type="entry name" value="CYCc"/>
    <property type="match status" value="1"/>
</dbReference>
<reference evidence="2 3" key="1">
    <citation type="submission" date="2019-07" db="EMBL/GenBank/DDBJ databases">
        <title>Whole genome shotgun sequence of Microvirga aerophila NBRC 106136.</title>
        <authorList>
            <person name="Hosoyama A."/>
            <person name="Uohara A."/>
            <person name="Ohji S."/>
            <person name="Ichikawa N."/>
        </authorList>
    </citation>
    <scope>NUCLEOTIDE SEQUENCE [LARGE SCALE GENOMIC DNA]</scope>
    <source>
        <strain evidence="2 3">NBRC 106136</strain>
    </source>
</reference>
<dbReference type="CDD" id="cd07302">
    <property type="entry name" value="CHD"/>
    <property type="match status" value="1"/>
</dbReference>
<dbReference type="RefSeq" id="WP_114187750.1">
    <property type="nucleotide sequence ID" value="NZ_BJYU01000045.1"/>
</dbReference>
<evidence type="ECO:0000313" key="2">
    <source>
        <dbReference type="EMBL" id="GEO15630.1"/>
    </source>
</evidence>
<dbReference type="Proteomes" id="UP000321085">
    <property type="component" value="Unassembled WGS sequence"/>
</dbReference>
<dbReference type="SUPFAM" id="SSF55073">
    <property type="entry name" value="Nucleotide cyclase"/>
    <property type="match status" value="1"/>
</dbReference>
<evidence type="ECO:0000313" key="3">
    <source>
        <dbReference type="Proteomes" id="UP000321085"/>
    </source>
</evidence>
<dbReference type="AlphaFoldDB" id="A0A512BUK9"/>
<dbReference type="Gene3D" id="3.30.70.1230">
    <property type="entry name" value="Nucleotide cyclase"/>
    <property type="match status" value="1"/>
</dbReference>
<proteinExistence type="predicted"/>
<dbReference type="PANTHER" id="PTHR43081">
    <property type="entry name" value="ADENYLATE CYCLASE, TERMINAL-DIFFERENTIATION SPECIFIC-RELATED"/>
    <property type="match status" value="1"/>
</dbReference>
<keyword evidence="3" id="KW-1185">Reference proteome</keyword>
<dbReference type="InterPro" id="IPR001054">
    <property type="entry name" value="A/G_cyclase"/>
</dbReference>
<dbReference type="PANTHER" id="PTHR43081:SF11">
    <property type="entry name" value="BLR2264 PROTEIN"/>
    <property type="match status" value="1"/>
</dbReference>
<gene>
    <name evidence="2" type="ORF">MAE02_33260</name>
</gene>
<dbReference type="EMBL" id="BJYU01000045">
    <property type="protein sequence ID" value="GEO15630.1"/>
    <property type="molecule type" value="Genomic_DNA"/>
</dbReference>
<dbReference type="GO" id="GO:0004016">
    <property type="term" value="F:adenylate cyclase activity"/>
    <property type="evidence" value="ECO:0007669"/>
    <property type="project" value="UniProtKB-ARBA"/>
</dbReference>
<dbReference type="InterPro" id="IPR029787">
    <property type="entry name" value="Nucleotide_cyclase"/>
</dbReference>
<dbReference type="Pfam" id="PF00211">
    <property type="entry name" value="Guanylate_cyc"/>
    <property type="match status" value="1"/>
</dbReference>
<evidence type="ECO:0000259" key="1">
    <source>
        <dbReference type="PROSITE" id="PS50125"/>
    </source>
</evidence>